<evidence type="ECO:0000313" key="2">
    <source>
        <dbReference type="EMBL" id="MDU0342622.1"/>
    </source>
</evidence>
<protein>
    <recommendedName>
        <fullName evidence="4">Lysozyme inhibitor LprI N-terminal domain-containing protein</fullName>
    </recommendedName>
</protein>
<accession>A0ABU3SCU7</accession>
<comment type="caution">
    <text evidence="2">The sequence shown here is derived from an EMBL/GenBank/DDBJ whole genome shotgun (WGS) entry which is preliminary data.</text>
</comment>
<dbReference type="Proteomes" id="UP001254257">
    <property type="component" value="Unassembled WGS sequence"/>
</dbReference>
<feature type="chain" id="PRO_5045921197" description="Lysozyme inhibitor LprI N-terminal domain-containing protein" evidence="1">
    <location>
        <begin position="22"/>
        <end position="170"/>
    </location>
</feature>
<organism evidence="2 3">
    <name type="scientific">Bosea rubneri</name>
    <dbReference type="NCBI Taxonomy" id="3075434"/>
    <lineage>
        <taxon>Bacteria</taxon>
        <taxon>Pseudomonadati</taxon>
        <taxon>Pseudomonadota</taxon>
        <taxon>Alphaproteobacteria</taxon>
        <taxon>Hyphomicrobiales</taxon>
        <taxon>Boseaceae</taxon>
        <taxon>Bosea</taxon>
    </lineage>
</organism>
<name>A0ABU3SCU7_9HYPH</name>
<evidence type="ECO:0000313" key="3">
    <source>
        <dbReference type="Proteomes" id="UP001254257"/>
    </source>
</evidence>
<keyword evidence="3" id="KW-1185">Reference proteome</keyword>
<dbReference type="RefSeq" id="WP_316020388.1">
    <property type="nucleotide sequence ID" value="NZ_JAWDID010000044.1"/>
</dbReference>
<dbReference type="EMBL" id="JAWDID010000044">
    <property type="protein sequence ID" value="MDU0342622.1"/>
    <property type="molecule type" value="Genomic_DNA"/>
</dbReference>
<evidence type="ECO:0008006" key="4">
    <source>
        <dbReference type="Google" id="ProtNLM"/>
    </source>
</evidence>
<sequence>MRQTTLLATAFILASAAPALAQAPNTSAQSVDRLQIASCMRQSAAATAACIGSVAVPCVRAASGDRRDAEIACARREEAVWRERLTLATQMLGRSLDAGGRSQFTALQLAWEGFAVQKCAFYGSAQPPARSAGLQAGCELREVAQRALEVERFAAGRGRRAPASPPQIIR</sequence>
<proteinExistence type="predicted"/>
<feature type="signal peptide" evidence="1">
    <location>
        <begin position="1"/>
        <end position="21"/>
    </location>
</feature>
<keyword evidence="1" id="KW-0732">Signal</keyword>
<reference evidence="2 3" key="1">
    <citation type="submission" date="2023-09" db="EMBL/GenBank/DDBJ databases">
        <title>Whole genome shotgun sequencing (WGS) of Bosea sp. ZW T0_25, isolated from stored onions (Allium cepa).</title>
        <authorList>
            <person name="Stoll D.A."/>
            <person name="Huch M."/>
        </authorList>
    </citation>
    <scope>NUCLEOTIDE SEQUENCE [LARGE SCALE GENOMIC DNA]</scope>
    <source>
        <strain evidence="2 3">ZW T0_25</strain>
    </source>
</reference>
<gene>
    <name evidence="2" type="ORF">RKE40_22220</name>
</gene>
<evidence type="ECO:0000256" key="1">
    <source>
        <dbReference type="SAM" id="SignalP"/>
    </source>
</evidence>
<dbReference type="Gene3D" id="1.20.1270.180">
    <property type="match status" value="1"/>
</dbReference>